<dbReference type="SUPFAM" id="SSF53067">
    <property type="entry name" value="Actin-like ATPase domain"/>
    <property type="match status" value="2"/>
</dbReference>
<dbReference type="InterPro" id="IPR000577">
    <property type="entry name" value="Carb_kinase_FGGY"/>
</dbReference>
<accession>A0A1I4F179</accession>
<protein>
    <recommendedName>
        <fullName evidence="8 9">Xylulose kinase</fullName>
        <shortName evidence="8 9">Xylulokinase</shortName>
        <ecNumber evidence="8 9">2.7.1.17</ecNumber>
    </recommendedName>
</protein>
<feature type="binding site" evidence="8">
    <location>
        <begin position="79"/>
        <end position="80"/>
    </location>
    <ligand>
        <name>substrate</name>
    </ligand>
</feature>
<evidence type="ECO:0000256" key="2">
    <source>
        <dbReference type="ARBA" id="ARBA00022629"/>
    </source>
</evidence>
<evidence type="ECO:0000256" key="1">
    <source>
        <dbReference type="ARBA" id="ARBA00009156"/>
    </source>
</evidence>
<keyword evidence="6 8" id="KW-0067">ATP-binding</keyword>
<dbReference type="Pfam" id="PF00370">
    <property type="entry name" value="FGGY_N"/>
    <property type="match status" value="1"/>
</dbReference>
<dbReference type="GO" id="GO:0005998">
    <property type="term" value="P:xylulose catabolic process"/>
    <property type="evidence" value="ECO:0007669"/>
    <property type="project" value="UniProtKB-UniRule"/>
</dbReference>
<dbReference type="HAMAP" id="MF_02220">
    <property type="entry name" value="XylB"/>
    <property type="match status" value="1"/>
</dbReference>
<feature type="active site" description="Proton acceptor" evidence="8">
    <location>
        <position position="235"/>
    </location>
</feature>
<evidence type="ECO:0000256" key="7">
    <source>
        <dbReference type="ARBA" id="ARBA00023277"/>
    </source>
</evidence>
<dbReference type="PANTHER" id="PTHR43095:SF6">
    <property type="entry name" value="XYLULOSE KINASE"/>
    <property type="match status" value="1"/>
</dbReference>
<name>A0A1I4F179_9RHOB</name>
<comment type="function">
    <text evidence="8">Catalyzes the phosphorylation of D-xylulose to D-xylulose 5-phosphate.</text>
</comment>
<evidence type="ECO:0000313" key="13">
    <source>
        <dbReference type="Proteomes" id="UP000198851"/>
    </source>
</evidence>
<sequence>MFVGIDLGTSGLRALLIDDAQRVIAAKEASYDTTRPHAGWSEQRQSDWTDACIKVFAELRAEAPDAVAAIRGIGVSGHMHGANLLDADGTPLRPCMMWNDTRSVAQAARLDATENVRDLSGNIVFPGFTAPKVAWVADNEPDIFAKTAKVLLPKDYLNFWLTGVYASDMSDSAGTSWLDVGARDWSDELLAASGMRRDQMPDLFEGSEAIGTVSPDVATQLGLPEGVIVAAGAGDNAAAACGIGALGEGDGFVSLGTSGVLLTGRDAYAPKPASAVHTFCHAIPDRWYQMGVILAATDSLNWLSRNLQESPADLTRALGSSISGPGKMRFLPYLSGERTPHNDADIRGAFIGLDIASGHEALTQAVLEGVTFALRDNLEALKSTGADLKQVIAIGGGSQSPFWVELIATVLNLPIALPKAGEFGAALGAARLAICAADKADPVATMTRPEIDTIIQPRAELRDQYDAAYAAFRNSYSGIKALQS</sequence>
<dbReference type="InterPro" id="IPR018484">
    <property type="entry name" value="FGGY_N"/>
</dbReference>
<keyword evidence="4 8" id="KW-0547">Nucleotide-binding</keyword>
<keyword evidence="2 8" id="KW-0859">Xylose metabolism</keyword>
<keyword evidence="3 8" id="KW-0808">Transferase</keyword>
<dbReference type="PIRSF" id="PIRSF000538">
    <property type="entry name" value="GlpK"/>
    <property type="match status" value="1"/>
</dbReference>
<dbReference type="EMBL" id="FOSZ01000005">
    <property type="protein sequence ID" value="SFL10141.1"/>
    <property type="molecule type" value="Genomic_DNA"/>
</dbReference>
<dbReference type="GO" id="GO:0042732">
    <property type="term" value="P:D-xylose metabolic process"/>
    <property type="evidence" value="ECO:0007669"/>
    <property type="project" value="UniProtKB-KW"/>
</dbReference>
<dbReference type="PROSITE" id="PS00933">
    <property type="entry name" value="FGGY_KINASES_1"/>
    <property type="match status" value="1"/>
</dbReference>
<dbReference type="InterPro" id="IPR050406">
    <property type="entry name" value="FGGY_Carb_Kinase"/>
</dbReference>
<dbReference type="EC" id="2.7.1.17" evidence="8 9"/>
<dbReference type="Pfam" id="PF02782">
    <property type="entry name" value="FGGY_C"/>
    <property type="match status" value="1"/>
</dbReference>
<dbReference type="Gene3D" id="3.30.420.40">
    <property type="match status" value="2"/>
</dbReference>
<evidence type="ECO:0000313" key="12">
    <source>
        <dbReference type="EMBL" id="SFL10141.1"/>
    </source>
</evidence>
<dbReference type="STRING" id="1280847.SAMN04488036_10542"/>
<dbReference type="CDD" id="cd07808">
    <property type="entry name" value="ASKHA_NBD_FGGY_EcXK-like"/>
    <property type="match status" value="1"/>
</dbReference>
<evidence type="ECO:0000259" key="11">
    <source>
        <dbReference type="Pfam" id="PF02782"/>
    </source>
</evidence>
<evidence type="ECO:0000256" key="3">
    <source>
        <dbReference type="ARBA" id="ARBA00022679"/>
    </source>
</evidence>
<evidence type="ECO:0000256" key="9">
    <source>
        <dbReference type="RuleBase" id="RU364073"/>
    </source>
</evidence>
<evidence type="ECO:0000256" key="5">
    <source>
        <dbReference type="ARBA" id="ARBA00022777"/>
    </source>
</evidence>
<comment type="catalytic activity">
    <reaction evidence="8 9">
        <text>D-xylulose + ATP = D-xylulose 5-phosphate + ADP + H(+)</text>
        <dbReference type="Rhea" id="RHEA:10964"/>
        <dbReference type="ChEBI" id="CHEBI:15378"/>
        <dbReference type="ChEBI" id="CHEBI:17140"/>
        <dbReference type="ChEBI" id="CHEBI:30616"/>
        <dbReference type="ChEBI" id="CHEBI:57737"/>
        <dbReference type="ChEBI" id="CHEBI:456216"/>
        <dbReference type="EC" id="2.7.1.17"/>
    </reaction>
</comment>
<dbReference type="RefSeq" id="WP_093324215.1">
    <property type="nucleotide sequence ID" value="NZ_FOSZ01000005.1"/>
</dbReference>
<dbReference type="AlphaFoldDB" id="A0A1I4F179"/>
<reference evidence="13" key="1">
    <citation type="submission" date="2016-10" db="EMBL/GenBank/DDBJ databases">
        <authorList>
            <person name="Varghese N."/>
            <person name="Submissions S."/>
        </authorList>
    </citation>
    <scope>NUCLEOTIDE SEQUENCE [LARGE SCALE GENOMIC DNA]</scope>
    <source>
        <strain evidence="13">DSM 28453</strain>
    </source>
</reference>
<proteinExistence type="inferred from homology"/>
<dbReference type="GO" id="GO:0005524">
    <property type="term" value="F:ATP binding"/>
    <property type="evidence" value="ECO:0007669"/>
    <property type="project" value="UniProtKB-UniRule"/>
</dbReference>
<keyword evidence="13" id="KW-1185">Reference proteome</keyword>
<dbReference type="InterPro" id="IPR018485">
    <property type="entry name" value="FGGY_C"/>
</dbReference>
<dbReference type="GO" id="GO:0004856">
    <property type="term" value="F:D-xylulokinase activity"/>
    <property type="evidence" value="ECO:0007669"/>
    <property type="project" value="UniProtKB-UniRule"/>
</dbReference>
<evidence type="ECO:0000259" key="10">
    <source>
        <dbReference type="Pfam" id="PF00370"/>
    </source>
</evidence>
<feature type="domain" description="Carbohydrate kinase FGGY C-terminal" evidence="11">
    <location>
        <begin position="252"/>
        <end position="437"/>
    </location>
</feature>
<dbReference type="InterPro" id="IPR018483">
    <property type="entry name" value="Carb_kinase_FGGY_CS"/>
</dbReference>
<evidence type="ECO:0000256" key="8">
    <source>
        <dbReference type="HAMAP-Rule" id="MF_02220"/>
    </source>
</evidence>
<dbReference type="NCBIfam" id="TIGR01312">
    <property type="entry name" value="XylB"/>
    <property type="match status" value="1"/>
</dbReference>
<dbReference type="Proteomes" id="UP000198851">
    <property type="component" value="Unassembled WGS sequence"/>
</dbReference>
<dbReference type="PANTHER" id="PTHR43095">
    <property type="entry name" value="SUGAR KINASE"/>
    <property type="match status" value="1"/>
</dbReference>
<feature type="site" description="Important for activity" evidence="8">
    <location>
        <position position="6"/>
    </location>
</feature>
<dbReference type="OrthoDB" id="9805576at2"/>
<gene>
    <name evidence="8 9" type="primary">xylB</name>
    <name evidence="12" type="ORF">SAMN04488036_10542</name>
</gene>
<keyword evidence="7 8" id="KW-0119">Carbohydrate metabolism</keyword>
<organism evidence="12 13">
    <name type="scientific">Shimia haliotis</name>
    <dbReference type="NCBI Taxonomy" id="1280847"/>
    <lineage>
        <taxon>Bacteria</taxon>
        <taxon>Pseudomonadati</taxon>
        <taxon>Pseudomonadota</taxon>
        <taxon>Alphaproteobacteria</taxon>
        <taxon>Rhodobacterales</taxon>
        <taxon>Roseobacteraceae</taxon>
    </lineage>
</organism>
<evidence type="ECO:0000256" key="6">
    <source>
        <dbReference type="ARBA" id="ARBA00022840"/>
    </source>
</evidence>
<keyword evidence="5 8" id="KW-0418">Kinase</keyword>
<feature type="domain" description="Carbohydrate kinase FGGY N-terminal" evidence="10">
    <location>
        <begin position="1"/>
        <end position="242"/>
    </location>
</feature>
<dbReference type="InterPro" id="IPR006000">
    <property type="entry name" value="Xylulokinase"/>
</dbReference>
<comment type="similarity">
    <text evidence="1 8 9">Belongs to the FGGY kinase family.</text>
</comment>
<dbReference type="InterPro" id="IPR043129">
    <property type="entry name" value="ATPase_NBD"/>
</dbReference>
<evidence type="ECO:0000256" key="4">
    <source>
        <dbReference type="ARBA" id="ARBA00022741"/>
    </source>
</evidence>